<dbReference type="Gene3D" id="1.10.1510.10">
    <property type="entry name" value="Uncharacterised protein YqeY/AIM41 PF09424, N-terminal domain"/>
    <property type="match status" value="1"/>
</dbReference>
<sequence length="147" mass="16449">MNINEQLQNDLKVAMKAHDKTSLNVIRMLKTDLTNEKLKLGHDLTEEEVLTVLSRAKKQRNDSITEFKKGNRDDLVDETKKEIVIVEKYLPSQLSEDELRPIVQKAIDQTGAKSVAEIGKVMGIVIPQTKGQASGGQINSIARELLQ</sequence>
<dbReference type="EMBL" id="CP003137">
    <property type="protein sequence ID" value="AEV95222.1"/>
    <property type="molecule type" value="Genomic_DNA"/>
</dbReference>
<proteinExistence type="predicted"/>
<dbReference type="PANTHER" id="PTHR28055">
    <property type="entry name" value="ALTERED INHERITANCE OF MITOCHONDRIA PROTEIN 41, MITOCHONDRIAL"/>
    <property type="match status" value="1"/>
</dbReference>
<dbReference type="KEGG" id="pce:PECL_953"/>
<dbReference type="Pfam" id="PF09424">
    <property type="entry name" value="YqeY"/>
    <property type="match status" value="1"/>
</dbReference>
<gene>
    <name evidence="1" type="ordered locus">PECL_953</name>
</gene>
<evidence type="ECO:0000313" key="1">
    <source>
        <dbReference type="EMBL" id="AEV95222.1"/>
    </source>
</evidence>
<name>G8PD87_PEDCP</name>
<dbReference type="Proteomes" id="UP000005444">
    <property type="component" value="Chromosome"/>
</dbReference>
<keyword evidence="2" id="KW-1185">Reference proteome</keyword>
<dbReference type="InterPro" id="IPR019004">
    <property type="entry name" value="YqeY/Aim41"/>
</dbReference>
<dbReference type="Gene3D" id="1.10.10.410">
    <property type="match status" value="1"/>
</dbReference>
<dbReference type="InterPro" id="IPR023168">
    <property type="entry name" value="GatB_Yqey_C_2"/>
</dbReference>
<dbReference type="InterPro" id="IPR042184">
    <property type="entry name" value="YqeY/Aim41_N"/>
</dbReference>
<dbReference type="GO" id="GO:0016884">
    <property type="term" value="F:carbon-nitrogen ligase activity, with glutamine as amido-N-donor"/>
    <property type="evidence" value="ECO:0007669"/>
    <property type="project" value="InterPro"/>
</dbReference>
<reference evidence="1 2" key="1">
    <citation type="journal article" date="2012" name="J. Bacteriol.">
        <title>Complete Genome Sequence of the Beer Spoilage Organism Pediococcus claussenii ATCC BAA-344T.</title>
        <authorList>
            <person name="Pittet V."/>
            <person name="Abegunde T."/>
            <person name="Marfleet T."/>
            <person name="Haakensen M."/>
            <person name="Morrow K."/>
            <person name="Jayaprakash T."/>
            <person name="Schroeder K."/>
            <person name="Trost B."/>
            <person name="Byrns S."/>
            <person name="Bergsveinson J."/>
            <person name="Kusalik A."/>
            <person name="Ziola B."/>
        </authorList>
    </citation>
    <scope>NUCLEOTIDE SEQUENCE [LARGE SCALE GENOMIC DNA]</scope>
    <source>
        <strain evidence="1 2">ATCC BAA-344</strain>
    </source>
</reference>
<dbReference type="SUPFAM" id="SSF89095">
    <property type="entry name" value="GatB/YqeY motif"/>
    <property type="match status" value="1"/>
</dbReference>
<dbReference type="PANTHER" id="PTHR28055:SF1">
    <property type="entry name" value="ALTERED INHERITANCE OF MITOCHONDRIA PROTEIN 41, MITOCHONDRIAL"/>
    <property type="match status" value="1"/>
</dbReference>
<dbReference type="InterPro" id="IPR003789">
    <property type="entry name" value="Asn/Gln_tRNA_amidoTrase-B-like"/>
</dbReference>
<organism evidence="1 2">
    <name type="scientific">Pediococcus claussenii (strain ATCC BAA-344 / DSM 14800 / JCM 18046 / KCTC 3811 / LMG 21948 / P06)</name>
    <dbReference type="NCBI Taxonomy" id="701521"/>
    <lineage>
        <taxon>Bacteria</taxon>
        <taxon>Bacillati</taxon>
        <taxon>Bacillota</taxon>
        <taxon>Bacilli</taxon>
        <taxon>Lactobacillales</taxon>
        <taxon>Lactobacillaceae</taxon>
        <taxon>Pediococcus</taxon>
    </lineage>
</organism>
<dbReference type="PATRIC" id="fig|701521.8.peg.901"/>
<evidence type="ECO:0000313" key="2">
    <source>
        <dbReference type="Proteomes" id="UP000005444"/>
    </source>
</evidence>
<dbReference type="eggNOG" id="COG1610">
    <property type="taxonomic scope" value="Bacteria"/>
</dbReference>
<dbReference type="AlphaFoldDB" id="G8PD87"/>
<dbReference type="HOGENOM" id="CLU_079430_2_1_9"/>
<dbReference type="STRING" id="701521.PECL_953"/>
<protein>
    <submittedName>
        <fullName evidence="1">Yqey-like protein</fullName>
    </submittedName>
</protein>
<accession>G8PD87</accession>
<dbReference type="RefSeq" id="WP_014215419.1">
    <property type="nucleotide sequence ID" value="NC_016605.1"/>
</dbReference>